<dbReference type="AlphaFoldDB" id="A0A9P5TG24"/>
<evidence type="ECO:0000313" key="2">
    <source>
        <dbReference type="Proteomes" id="UP000724874"/>
    </source>
</evidence>
<name>A0A9P5TG24_GYMJU</name>
<evidence type="ECO:0000313" key="1">
    <source>
        <dbReference type="EMBL" id="KAF8873326.1"/>
    </source>
</evidence>
<protein>
    <submittedName>
        <fullName evidence="1">Uncharacterized protein</fullName>
    </submittedName>
</protein>
<keyword evidence="2" id="KW-1185">Reference proteome</keyword>
<comment type="caution">
    <text evidence="1">The sequence shown here is derived from an EMBL/GenBank/DDBJ whole genome shotgun (WGS) entry which is preliminary data.</text>
</comment>
<dbReference type="Proteomes" id="UP000724874">
    <property type="component" value="Unassembled WGS sequence"/>
</dbReference>
<organism evidence="1 2">
    <name type="scientific">Gymnopilus junonius</name>
    <name type="common">Spectacular rustgill mushroom</name>
    <name type="synonym">Gymnopilus spectabilis subsp. junonius</name>
    <dbReference type="NCBI Taxonomy" id="109634"/>
    <lineage>
        <taxon>Eukaryota</taxon>
        <taxon>Fungi</taxon>
        <taxon>Dikarya</taxon>
        <taxon>Basidiomycota</taxon>
        <taxon>Agaricomycotina</taxon>
        <taxon>Agaricomycetes</taxon>
        <taxon>Agaricomycetidae</taxon>
        <taxon>Agaricales</taxon>
        <taxon>Agaricineae</taxon>
        <taxon>Hymenogastraceae</taxon>
        <taxon>Gymnopilus</taxon>
    </lineage>
</organism>
<accession>A0A9P5TG24</accession>
<proteinExistence type="predicted"/>
<reference evidence="1" key="1">
    <citation type="submission" date="2020-11" db="EMBL/GenBank/DDBJ databases">
        <authorList>
            <consortium name="DOE Joint Genome Institute"/>
            <person name="Ahrendt S."/>
            <person name="Riley R."/>
            <person name="Andreopoulos W."/>
            <person name="LaButti K."/>
            <person name="Pangilinan J."/>
            <person name="Ruiz-duenas F.J."/>
            <person name="Barrasa J.M."/>
            <person name="Sanchez-Garcia M."/>
            <person name="Camarero S."/>
            <person name="Miyauchi S."/>
            <person name="Serrano A."/>
            <person name="Linde D."/>
            <person name="Babiker R."/>
            <person name="Drula E."/>
            <person name="Ayuso-Fernandez I."/>
            <person name="Pacheco R."/>
            <person name="Padilla G."/>
            <person name="Ferreira P."/>
            <person name="Barriuso J."/>
            <person name="Kellner H."/>
            <person name="Castanera R."/>
            <person name="Alfaro M."/>
            <person name="Ramirez L."/>
            <person name="Pisabarro A.G."/>
            <person name="Kuo A."/>
            <person name="Tritt A."/>
            <person name="Lipzen A."/>
            <person name="He G."/>
            <person name="Yan M."/>
            <person name="Ng V."/>
            <person name="Cullen D."/>
            <person name="Martin F."/>
            <person name="Rosso M.-N."/>
            <person name="Henrissat B."/>
            <person name="Hibbett D."/>
            <person name="Martinez A.T."/>
            <person name="Grigoriev I.V."/>
        </authorList>
    </citation>
    <scope>NUCLEOTIDE SEQUENCE</scope>
    <source>
        <strain evidence="1">AH 44721</strain>
    </source>
</reference>
<dbReference type="EMBL" id="JADNYJ010000241">
    <property type="protein sequence ID" value="KAF8873326.1"/>
    <property type="molecule type" value="Genomic_DNA"/>
</dbReference>
<sequence length="217" mass="22228">MSTLEYEVADPKAAPVDNNLSDIEKELKEGLIIHSQKSIIGGFDVSGLNDKKIAEIREQLKCTEALGGLAGFEKWLKDTNCGKNSLQSPLVQDMAVSIPRAIGQGTRNARHAVNVNLMFGAVYFTLSVDVMNTPISGKGTGWGIGLGYIGAMGMIEVTGLLSQLAKVDSFYTFGGSAGAGAGGISFSGNGTPIAAIIFGGAGVGGGVGGGGFTFYGA</sequence>
<gene>
    <name evidence="1" type="ORF">CPB84DRAFT_1854079</name>
</gene>